<dbReference type="PROSITE" id="PS51450">
    <property type="entry name" value="LRR"/>
    <property type="match status" value="1"/>
</dbReference>
<evidence type="ECO:0000256" key="1">
    <source>
        <dbReference type="ARBA" id="ARBA00022614"/>
    </source>
</evidence>
<proteinExistence type="predicted"/>
<dbReference type="InterPro" id="IPR032675">
    <property type="entry name" value="LRR_dom_sf"/>
</dbReference>
<dbReference type="AlphaFoldDB" id="A0A7M7KWN0"/>
<dbReference type="Proteomes" id="UP000594260">
    <property type="component" value="Unplaced"/>
</dbReference>
<dbReference type="GeneID" id="111255428"/>
<dbReference type="PANTHER" id="PTHR24366">
    <property type="entry name" value="IG(IMMUNOGLOBULIN) AND LRR(LEUCINE RICH REPEAT) DOMAINS"/>
    <property type="match status" value="1"/>
</dbReference>
<keyword evidence="1" id="KW-0433">Leucine-rich repeat</keyword>
<dbReference type="Gene3D" id="3.80.10.10">
    <property type="entry name" value="Ribonuclease Inhibitor"/>
    <property type="match status" value="2"/>
</dbReference>
<dbReference type="SUPFAM" id="SSF52058">
    <property type="entry name" value="L domain-like"/>
    <property type="match status" value="1"/>
</dbReference>
<feature type="chain" id="PRO_5029855973" evidence="3">
    <location>
        <begin position="24"/>
        <end position="519"/>
    </location>
</feature>
<evidence type="ECO:0000313" key="4">
    <source>
        <dbReference type="EnsemblMetazoa" id="XP_022673130"/>
    </source>
</evidence>
<keyword evidence="3" id="KW-0732">Signal</keyword>
<dbReference type="InterPro" id="IPR001611">
    <property type="entry name" value="Leu-rich_rpt"/>
</dbReference>
<dbReference type="KEGG" id="vde:111255428"/>
<organism evidence="4 5">
    <name type="scientific">Varroa destructor</name>
    <name type="common">Honeybee mite</name>
    <dbReference type="NCBI Taxonomy" id="109461"/>
    <lineage>
        <taxon>Eukaryota</taxon>
        <taxon>Metazoa</taxon>
        <taxon>Ecdysozoa</taxon>
        <taxon>Arthropoda</taxon>
        <taxon>Chelicerata</taxon>
        <taxon>Arachnida</taxon>
        <taxon>Acari</taxon>
        <taxon>Parasitiformes</taxon>
        <taxon>Mesostigmata</taxon>
        <taxon>Gamasina</taxon>
        <taxon>Dermanyssoidea</taxon>
        <taxon>Varroidae</taxon>
        <taxon>Varroa</taxon>
    </lineage>
</organism>
<dbReference type="RefSeq" id="XP_022673130.1">
    <property type="nucleotide sequence ID" value="XM_022817395.1"/>
</dbReference>
<dbReference type="SMART" id="SM00369">
    <property type="entry name" value="LRR_TYP"/>
    <property type="match status" value="6"/>
</dbReference>
<keyword evidence="5" id="KW-1185">Reference proteome</keyword>
<sequence length="519" mass="57484">MPFSGKTFVQCLFIGAVLAGSHGASIGNVTVVSTTTTASTTGNNSKNPISANRVLTPDQTQSPCVCLDRYKNMECGDALQSETDDARYFRFEIVCRKLSSGEPLQQLYRSLRIESPEAQFVISVHELTMQEVPARFLAGVKALIVHLNTSFVQTFDLAAFEGLETRVLDLKSLAGVPPPLEAISRIPKLGTLMLHGFHLEVVSKGLFPESLMTLGLSSCAVRRVEQDAFPRSLVALNLNGNPDLTAPNLLNAFRDMSRLRTLYLKNTGLNNPTKDVFKGLKGLTTLYLVNCNIKQLNDDVFTTLPKLESLFLGRNSLRQFGFMLRTNVSNLSIDDNNLTALDDVLFDKIGARRLRSLNLSNNGFTEVPQALRHLKELTSLLLSGNHIGKLNWSALNGLRKLYTLEMGHNELIMIEGSPDLPELWSLDLSGNLLEDLQGTIRTLPLGKLDLAGNRFEKLSIDELPTTLRSIKLEGNPLHCDWQGGSFDAELFERLANLVRSNYGAPFTECPPQKHHQIRH</sequence>
<dbReference type="OrthoDB" id="546383at2759"/>
<dbReference type="EnsemblMetazoa" id="XM_022817395">
    <property type="protein sequence ID" value="XP_022673130"/>
    <property type="gene ID" value="LOC111255428"/>
</dbReference>
<keyword evidence="2" id="KW-0677">Repeat</keyword>
<protein>
    <submittedName>
        <fullName evidence="4">Uncharacterized protein</fullName>
    </submittedName>
</protein>
<dbReference type="InterPro" id="IPR003591">
    <property type="entry name" value="Leu-rich_rpt_typical-subtyp"/>
</dbReference>
<dbReference type="Pfam" id="PF13855">
    <property type="entry name" value="LRR_8"/>
    <property type="match status" value="2"/>
</dbReference>
<evidence type="ECO:0000313" key="5">
    <source>
        <dbReference type="Proteomes" id="UP000594260"/>
    </source>
</evidence>
<dbReference type="PANTHER" id="PTHR24366:SF96">
    <property type="entry name" value="LEUCINE RICH REPEAT CONTAINING 53"/>
    <property type="match status" value="1"/>
</dbReference>
<dbReference type="InParanoid" id="A0A7M7KWN0"/>
<evidence type="ECO:0000256" key="3">
    <source>
        <dbReference type="SAM" id="SignalP"/>
    </source>
</evidence>
<reference evidence="4" key="1">
    <citation type="submission" date="2021-01" db="UniProtKB">
        <authorList>
            <consortium name="EnsemblMetazoa"/>
        </authorList>
    </citation>
    <scope>IDENTIFICATION</scope>
</reference>
<feature type="signal peptide" evidence="3">
    <location>
        <begin position="1"/>
        <end position="23"/>
    </location>
</feature>
<accession>A0A7M7KWN0</accession>
<name>A0A7M7KWN0_VARDE</name>
<evidence type="ECO:0000256" key="2">
    <source>
        <dbReference type="ARBA" id="ARBA00022737"/>
    </source>
</evidence>